<reference evidence="2 3" key="1">
    <citation type="submission" date="2017-08" db="EMBL/GenBank/DDBJ databases">
        <authorList>
            <person name="de Groot N.N."/>
        </authorList>
    </citation>
    <scope>NUCLEOTIDE SEQUENCE [LARGE SCALE GENOMIC DNA]</scope>
    <source>
        <strain evidence="2 3">HM2</strain>
    </source>
</reference>
<feature type="compositionally biased region" description="Basic and acidic residues" evidence="1">
    <location>
        <begin position="81"/>
        <end position="91"/>
    </location>
</feature>
<dbReference type="Proteomes" id="UP000255423">
    <property type="component" value="Unassembled WGS sequence"/>
</dbReference>
<dbReference type="EMBL" id="UHJL01000001">
    <property type="protein sequence ID" value="SUQ19333.1"/>
    <property type="molecule type" value="Genomic_DNA"/>
</dbReference>
<dbReference type="AlphaFoldDB" id="A0A380RUS4"/>
<gene>
    <name evidence="2" type="ORF">SAMN05661053_0564</name>
</gene>
<feature type="compositionally biased region" description="Low complexity" evidence="1">
    <location>
        <begin position="44"/>
        <end position="53"/>
    </location>
</feature>
<feature type="compositionally biased region" description="Basic residues" evidence="1">
    <location>
        <begin position="29"/>
        <end position="43"/>
    </location>
</feature>
<dbReference type="RefSeq" id="WP_014545014.1">
    <property type="nucleotide sequence ID" value="NZ_UHJL01000001.1"/>
</dbReference>
<feature type="compositionally biased region" description="Basic residues" evidence="1">
    <location>
        <begin position="93"/>
        <end position="102"/>
    </location>
</feature>
<evidence type="ECO:0000256" key="1">
    <source>
        <dbReference type="SAM" id="MobiDB-lite"/>
    </source>
</evidence>
<protein>
    <submittedName>
        <fullName evidence="2">Uncharacterized protein</fullName>
    </submittedName>
</protein>
<feature type="compositionally biased region" description="Basic and acidic residues" evidence="1">
    <location>
        <begin position="1"/>
        <end position="25"/>
    </location>
</feature>
<evidence type="ECO:0000313" key="3">
    <source>
        <dbReference type="Proteomes" id="UP000255423"/>
    </source>
</evidence>
<sequence length="102" mass="11223">MAEEAEVKSTEEVKPQETKSQEKSQVKKAPSKKKRPFNGKRKGGAPAAAKKPAVFSDSLEDRFPNLAAKLKKSIEDGIKQKIKDAQNDPKVKAASKKFAKDK</sequence>
<organism evidence="2 3">
    <name type="scientific">Fibrobacter succinogenes</name>
    <name type="common">Bacteroides succinogenes</name>
    <dbReference type="NCBI Taxonomy" id="833"/>
    <lineage>
        <taxon>Bacteria</taxon>
        <taxon>Pseudomonadati</taxon>
        <taxon>Fibrobacterota</taxon>
        <taxon>Fibrobacteria</taxon>
        <taxon>Fibrobacterales</taxon>
        <taxon>Fibrobacteraceae</taxon>
        <taxon>Fibrobacter</taxon>
    </lineage>
</organism>
<feature type="region of interest" description="Disordered" evidence="1">
    <location>
        <begin position="81"/>
        <end position="102"/>
    </location>
</feature>
<accession>A0A380RUS4</accession>
<proteinExistence type="predicted"/>
<evidence type="ECO:0000313" key="2">
    <source>
        <dbReference type="EMBL" id="SUQ19333.1"/>
    </source>
</evidence>
<name>A0A380RUS4_FIBSU</name>
<feature type="region of interest" description="Disordered" evidence="1">
    <location>
        <begin position="1"/>
        <end position="60"/>
    </location>
</feature>